<dbReference type="Pfam" id="PF13340">
    <property type="entry name" value="DUF4096"/>
    <property type="match status" value="1"/>
</dbReference>
<evidence type="ECO:0000259" key="1">
    <source>
        <dbReference type="Pfam" id="PF13340"/>
    </source>
</evidence>
<proteinExistence type="predicted"/>
<keyword evidence="3" id="KW-1185">Reference proteome</keyword>
<dbReference type="PANTHER" id="PTHR30007:SF0">
    <property type="entry name" value="TRANSPOSASE"/>
    <property type="match status" value="1"/>
</dbReference>
<evidence type="ECO:0000313" key="3">
    <source>
        <dbReference type="Proteomes" id="UP000886998"/>
    </source>
</evidence>
<dbReference type="EMBL" id="BMAV01015538">
    <property type="protein sequence ID" value="GFY65463.1"/>
    <property type="molecule type" value="Genomic_DNA"/>
</dbReference>
<reference evidence="2" key="1">
    <citation type="submission" date="2020-08" db="EMBL/GenBank/DDBJ databases">
        <title>Multicomponent nature underlies the extraordinary mechanical properties of spider dragline silk.</title>
        <authorList>
            <person name="Kono N."/>
            <person name="Nakamura H."/>
            <person name="Mori M."/>
            <person name="Yoshida Y."/>
            <person name="Ohtoshi R."/>
            <person name="Malay A.D."/>
            <person name="Moran D.A.P."/>
            <person name="Tomita M."/>
            <person name="Numata K."/>
            <person name="Arakawa K."/>
        </authorList>
    </citation>
    <scope>NUCLEOTIDE SEQUENCE</scope>
</reference>
<dbReference type="OrthoDB" id="10354909at2759"/>
<dbReference type="InterPro" id="IPR025161">
    <property type="entry name" value="IS402-like_dom"/>
</dbReference>
<accession>A0A8X7CDP1</accession>
<gene>
    <name evidence="2" type="primary">TV42_03095</name>
    <name evidence="2" type="ORF">TNIN_39631</name>
</gene>
<evidence type="ECO:0000313" key="2">
    <source>
        <dbReference type="EMBL" id="GFY65463.1"/>
    </source>
</evidence>
<dbReference type="PANTHER" id="PTHR30007">
    <property type="entry name" value="PHP DOMAIN PROTEIN"/>
    <property type="match status" value="1"/>
</dbReference>
<comment type="caution">
    <text evidence="2">The sequence shown here is derived from an EMBL/GenBank/DDBJ whole genome shotgun (WGS) entry which is preliminary data.</text>
</comment>
<organism evidence="2 3">
    <name type="scientific">Trichonephila inaurata madagascariensis</name>
    <dbReference type="NCBI Taxonomy" id="2747483"/>
    <lineage>
        <taxon>Eukaryota</taxon>
        <taxon>Metazoa</taxon>
        <taxon>Ecdysozoa</taxon>
        <taxon>Arthropoda</taxon>
        <taxon>Chelicerata</taxon>
        <taxon>Arachnida</taxon>
        <taxon>Araneae</taxon>
        <taxon>Araneomorphae</taxon>
        <taxon>Entelegynae</taxon>
        <taxon>Araneoidea</taxon>
        <taxon>Nephilidae</taxon>
        <taxon>Trichonephila</taxon>
        <taxon>Trichonephila inaurata</taxon>
    </lineage>
</organism>
<dbReference type="AlphaFoldDB" id="A0A8X7CDP1"/>
<dbReference type="Proteomes" id="UP000886998">
    <property type="component" value="Unassembled WGS sequence"/>
</dbReference>
<sequence length="138" mass="16507">MRKSYPSDISREQFEKIRPILESSKKKTRPRKLDLYEVFCAVLYVLKSCCQWRMLPKDFPKWENIYYYFQIWSKKNGEKPSLLELVLKKLVERSVLTTVEKKTSFCIIDAQSVKNTDTAEEKAMIQVKDFRHKAPYRS</sequence>
<protein>
    <submittedName>
        <fullName evidence="2">Transposase</fullName>
    </submittedName>
</protein>
<feature type="domain" description="Insertion element IS402-like" evidence="1">
    <location>
        <begin position="10"/>
        <end position="75"/>
    </location>
</feature>
<name>A0A8X7CDP1_9ARAC</name>